<sequence>MALWNVQNFKGDCPGLYEPHAGPATKGFIQALLATADCLRYEVFLMIVAVKDVKTCYTEQNAILGGDPTSIAKSPVEILTGLEAVERGPNLEGEVIDEEVELDDDVELLGESSSGVGNQELVTTPEVSSQSQQLLSGEQEAGEEMSGKWLWFV</sequence>
<proteinExistence type="predicted"/>
<feature type="region of interest" description="Disordered" evidence="1">
    <location>
        <begin position="114"/>
        <end position="146"/>
    </location>
</feature>
<accession>M7BB83</accession>
<organism evidence="2 3">
    <name type="scientific">Chelonia mydas</name>
    <name type="common">Green sea-turtle</name>
    <name type="synonym">Chelonia agassizi</name>
    <dbReference type="NCBI Taxonomy" id="8469"/>
    <lineage>
        <taxon>Eukaryota</taxon>
        <taxon>Metazoa</taxon>
        <taxon>Chordata</taxon>
        <taxon>Craniata</taxon>
        <taxon>Vertebrata</taxon>
        <taxon>Euteleostomi</taxon>
        <taxon>Archelosauria</taxon>
        <taxon>Testudinata</taxon>
        <taxon>Testudines</taxon>
        <taxon>Cryptodira</taxon>
        <taxon>Durocryptodira</taxon>
        <taxon>Americhelydia</taxon>
        <taxon>Chelonioidea</taxon>
        <taxon>Cheloniidae</taxon>
        <taxon>Chelonia</taxon>
    </lineage>
</organism>
<dbReference type="EMBL" id="KB589327">
    <property type="protein sequence ID" value="EMP25487.1"/>
    <property type="molecule type" value="Genomic_DNA"/>
</dbReference>
<feature type="compositionally biased region" description="Low complexity" evidence="1">
    <location>
        <begin position="128"/>
        <end position="139"/>
    </location>
</feature>
<gene>
    <name evidence="2" type="ORF">UY3_17434</name>
</gene>
<dbReference type="AlphaFoldDB" id="M7BB83"/>
<evidence type="ECO:0000256" key="1">
    <source>
        <dbReference type="SAM" id="MobiDB-lite"/>
    </source>
</evidence>
<protein>
    <submittedName>
        <fullName evidence="2">Uncharacterized protein</fullName>
    </submittedName>
</protein>
<reference evidence="3" key="1">
    <citation type="journal article" date="2013" name="Nat. Genet.">
        <title>The draft genomes of soft-shell turtle and green sea turtle yield insights into the development and evolution of the turtle-specific body plan.</title>
        <authorList>
            <person name="Wang Z."/>
            <person name="Pascual-Anaya J."/>
            <person name="Zadissa A."/>
            <person name="Li W."/>
            <person name="Niimura Y."/>
            <person name="Huang Z."/>
            <person name="Li C."/>
            <person name="White S."/>
            <person name="Xiong Z."/>
            <person name="Fang D."/>
            <person name="Wang B."/>
            <person name="Ming Y."/>
            <person name="Chen Y."/>
            <person name="Zheng Y."/>
            <person name="Kuraku S."/>
            <person name="Pignatelli M."/>
            <person name="Herrero J."/>
            <person name="Beal K."/>
            <person name="Nozawa M."/>
            <person name="Li Q."/>
            <person name="Wang J."/>
            <person name="Zhang H."/>
            <person name="Yu L."/>
            <person name="Shigenobu S."/>
            <person name="Wang J."/>
            <person name="Liu J."/>
            <person name="Flicek P."/>
            <person name="Searle S."/>
            <person name="Wang J."/>
            <person name="Kuratani S."/>
            <person name="Yin Y."/>
            <person name="Aken B."/>
            <person name="Zhang G."/>
            <person name="Irie N."/>
        </authorList>
    </citation>
    <scope>NUCLEOTIDE SEQUENCE [LARGE SCALE GENOMIC DNA]</scope>
</reference>
<evidence type="ECO:0000313" key="2">
    <source>
        <dbReference type="EMBL" id="EMP25487.1"/>
    </source>
</evidence>
<evidence type="ECO:0000313" key="3">
    <source>
        <dbReference type="Proteomes" id="UP000031443"/>
    </source>
</evidence>
<keyword evidence="3" id="KW-1185">Reference proteome</keyword>
<name>M7BB83_CHEMY</name>
<feature type="compositionally biased region" description="Polar residues" evidence="1">
    <location>
        <begin position="114"/>
        <end position="127"/>
    </location>
</feature>
<dbReference type="Proteomes" id="UP000031443">
    <property type="component" value="Unassembled WGS sequence"/>
</dbReference>